<keyword evidence="2" id="KW-0472">Membrane</keyword>
<name>A0A242NTY5_9GAMM</name>
<evidence type="ECO:0000313" key="3">
    <source>
        <dbReference type="EMBL" id="OTQ48944.1"/>
    </source>
</evidence>
<keyword evidence="2" id="KW-1133">Transmembrane helix</keyword>
<feature type="transmembrane region" description="Helical" evidence="2">
    <location>
        <begin position="138"/>
        <end position="156"/>
    </location>
</feature>
<evidence type="ECO:0000313" key="4">
    <source>
        <dbReference type="Proteomes" id="UP000194968"/>
    </source>
</evidence>
<dbReference type="AlphaFoldDB" id="A0A242NTY5"/>
<feature type="compositionally biased region" description="Basic and acidic residues" evidence="1">
    <location>
        <begin position="13"/>
        <end position="23"/>
    </location>
</feature>
<dbReference type="RefSeq" id="WP_086320833.1">
    <property type="nucleotide sequence ID" value="NZ_NASK01000099.1"/>
</dbReference>
<sequence length="175" mass="19370">MNTKKKKQNNQQNHKDVVAKESEQIKSDSLLELTPEVLENIPLSERKKIQQIMVSKTHVGPLPSSEDLQEYDRTCPGAANRIIAMAEKEQNHRIDATKRRDSSEYTLASRGQIFALISLVLILLFCVFLAFIGSTGGAVTVACALVVSIVAVFITGQKSSSRNTKNQPQDKTDTK</sequence>
<comment type="caution">
    <text evidence="3">The sequence shown here is derived from an EMBL/GenBank/DDBJ whole genome shotgun (WGS) entry which is preliminary data.</text>
</comment>
<organism evidence="3 4">
    <name type="scientific">Gilliamella apis</name>
    <dbReference type="NCBI Taxonomy" id="1970738"/>
    <lineage>
        <taxon>Bacteria</taxon>
        <taxon>Pseudomonadati</taxon>
        <taxon>Pseudomonadota</taxon>
        <taxon>Gammaproteobacteria</taxon>
        <taxon>Orbales</taxon>
        <taxon>Orbaceae</taxon>
        <taxon>Gilliamella</taxon>
    </lineage>
</organism>
<accession>A0A242NTY5</accession>
<feature type="region of interest" description="Disordered" evidence="1">
    <location>
        <begin position="1"/>
        <end position="23"/>
    </location>
</feature>
<evidence type="ECO:0000256" key="2">
    <source>
        <dbReference type="SAM" id="Phobius"/>
    </source>
</evidence>
<protein>
    <recommendedName>
        <fullName evidence="5">DUF2335 domain-containing protein</fullName>
    </recommendedName>
</protein>
<dbReference type="Proteomes" id="UP000194968">
    <property type="component" value="Unassembled WGS sequence"/>
</dbReference>
<evidence type="ECO:0000256" key="1">
    <source>
        <dbReference type="SAM" id="MobiDB-lite"/>
    </source>
</evidence>
<dbReference type="Pfam" id="PF10097">
    <property type="entry name" value="DUF2335"/>
    <property type="match status" value="1"/>
</dbReference>
<proteinExistence type="predicted"/>
<dbReference type="OrthoDB" id="9182865at2"/>
<dbReference type="InterPro" id="IPR019284">
    <property type="entry name" value="RP532"/>
</dbReference>
<reference evidence="3 4" key="1">
    <citation type="submission" date="2017-03" db="EMBL/GenBank/DDBJ databases">
        <title>Comparative genomics of honeybee gut symbionts reveal geographically distinct and subgroup specific antibiotic resistance.</title>
        <authorList>
            <person name="Ludvigsen J."/>
            <person name="Porcellato D."/>
            <person name="Labee-Lund T.M."/>
            <person name="Amdam G.V."/>
            <person name="Rudi K."/>
        </authorList>
    </citation>
    <scope>NUCLEOTIDE SEQUENCE [LARGE SCALE GENOMIC DNA]</scope>
    <source>
        <strain evidence="3 4">A-4-12</strain>
    </source>
</reference>
<evidence type="ECO:0008006" key="5">
    <source>
        <dbReference type="Google" id="ProtNLM"/>
    </source>
</evidence>
<keyword evidence="2" id="KW-0812">Transmembrane</keyword>
<gene>
    <name evidence="3" type="ORF">B6D06_08455</name>
</gene>
<feature type="transmembrane region" description="Helical" evidence="2">
    <location>
        <begin position="113"/>
        <end position="132"/>
    </location>
</feature>
<dbReference type="EMBL" id="NASK01000099">
    <property type="protein sequence ID" value="OTQ48944.1"/>
    <property type="molecule type" value="Genomic_DNA"/>
</dbReference>